<dbReference type="RefSeq" id="WP_259869520.1">
    <property type="nucleotide sequence ID" value="NZ_JAMQJZ010000010.1"/>
</dbReference>
<feature type="transmembrane region" description="Helical" evidence="1">
    <location>
        <begin position="102"/>
        <end position="125"/>
    </location>
</feature>
<proteinExistence type="predicted"/>
<gene>
    <name evidence="2" type="ORF">NC661_13030</name>
</gene>
<keyword evidence="1" id="KW-0472">Membrane</keyword>
<keyword evidence="1" id="KW-1133">Transmembrane helix</keyword>
<sequence length="139" mass="16142">MREVIQLLADLVNAFHDLLITLSDQLGLQLSDKSLHFWIMGIIGIITYIIVYGLFKLLEKLKWSTALFSFIYTLTIMIVIVFAIEIQQAITNRGNMEFADAVIGLWGFIAFFFAYLIIIIIVALIKKRQRNRKHSFFIR</sequence>
<protein>
    <submittedName>
        <fullName evidence="2">Uncharacterized protein</fullName>
    </submittedName>
</protein>
<accession>A0A9X3WQ30</accession>
<reference evidence="2" key="1">
    <citation type="submission" date="2022-06" db="EMBL/GenBank/DDBJ databases">
        <title>Aquibacillus sp. a new bacterium isolated from soil saline samples.</title>
        <authorList>
            <person name="Galisteo C."/>
            <person name="De La Haba R."/>
            <person name="Sanchez-Porro C."/>
            <person name="Ventosa A."/>
        </authorList>
    </citation>
    <scope>NUCLEOTIDE SEQUENCE</scope>
    <source>
        <strain evidence="2">JCM 12387</strain>
    </source>
</reference>
<evidence type="ECO:0000313" key="3">
    <source>
        <dbReference type="Proteomes" id="UP001145072"/>
    </source>
</evidence>
<evidence type="ECO:0000256" key="1">
    <source>
        <dbReference type="SAM" id="Phobius"/>
    </source>
</evidence>
<feature type="transmembrane region" description="Helical" evidence="1">
    <location>
        <begin position="67"/>
        <end position="90"/>
    </location>
</feature>
<dbReference type="Proteomes" id="UP001145072">
    <property type="component" value="Unassembled WGS sequence"/>
</dbReference>
<organism evidence="2 3">
    <name type="scientific">Aquibacillus koreensis</name>
    <dbReference type="NCBI Taxonomy" id="279446"/>
    <lineage>
        <taxon>Bacteria</taxon>
        <taxon>Bacillati</taxon>
        <taxon>Bacillota</taxon>
        <taxon>Bacilli</taxon>
        <taxon>Bacillales</taxon>
        <taxon>Bacillaceae</taxon>
        <taxon>Aquibacillus</taxon>
    </lineage>
</organism>
<dbReference type="EMBL" id="JAMQJZ010000010">
    <property type="protein sequence ID" value="MDC3421294.1"/>
    <property type="molecule type" value="Genomic_DNA"/>
</dbReference>
<keyword evidence="1" id="KW-0812">Transmembrane</keyword>
<evidence type="ECO:0000313" key="2">
    <source>
        <dbReference type="EMBL" id="MDC3421294.1"/>
    </source>
</evidence>
<name>A0A9X3WQ30_9BACI</name>
<comment type="caution">
    <text evidence="2">The sequence shown here is derived from an EMBL/GenBank/DDBJ whole genome shotgun (WGS) entry which is preliminary data.</text>
</comment>
<keyword evidence="3" id="KW-1185">Reference proteome</keyword>
<dbReference type="AlphaFoldDB" id="A0A9X3WQ30"/>
<feature type="transmembrane region" description="Helical" evidence="1">
    <location>
        <begin position="35"/>
        <end position="55"/>
    </location>
</feature>